<keyword evidence="3" id="KW-0813">Transport</keyword>
<dbReference type="Proteomes" id="UP000295132">
    <property type="component" value="Unassembled WGS sequence"/>
</dbReference>
<reference evidence="13" key="2">
    <citation type="submission" date="2023-08" db="EMBL/GenBank/DDBJ databases">
        <title>Nitrogen cycling bacteria in agricultural field soils.</title>
        <authorList>
            <person name="Jang J."/>
        </authorList>
    </citation>
    <scope>NUCLEOTIDE SEQUENCE</scope>
    <source>
        <strain evidence="13">PS3-36</strain>
    </source>
</reference>
<dbReference type="GO" id="GO:0016020">
    <property type="term" value="C:membrane"/>
    <property type="evidence" value="ECO:0007669"/>
    <property type="project" value="UniProtKB-SubCell"/>
</dbReference>
<feature type="transmembrane region" description="Helical" evidence="11">
    <location>
        <begin position="390"/>
        <end position="411"/>
    </location>
</feature>
<feature type="transmembrane region" description="Helical" evidence="11">
    <location>
        <begin position="140"/>
        <end position="164"/>
    </location>
</feature>
<feature type="transmembrane region" description="Helical" evidence="11">
    <location>
        <begin position="38"/>
        <end position="57"/>
    </location>
</feature>
<feature type="transmembrane region" description="Helical" evidence="11">
    <location>
        <begin position="12"/>
        <end position="31"/>
    </location>
</feature>
<feature type="domain" description="Cation/H+ exchanger transmembrane" evidence="12">
    <location>
        <begin position="22"/>
        <end position="413"/>
    </location>
</feature>
<feature type="transmembrane region" description="Helical" evidence="11">
    <location>
        <begin position="327"/>
        <end position="347"/>
    </location>
</feature>
<dbReference type="RefSeq" id="WP_133335361.1">
    <property type="nucleotide sequence ID" value="NZ_JAVGVR010000001.1"/>
</dbReference>
<evidence type="ECO:0000259" key="12">
    <source>
        <dbReference type="Pfam" id="PF00999"/>
    </source>
</evidence>
<evidence type="ECO:0000313" key="13">
    <source>
        <dbReference type="EMBL" id="MDQ6598463.1"/>
    </source>
</evidence>
<feature type="transmembrane region" description="Helical" evidence="11">
    <location>
        <begin position="77"/>
        <end position="96"/>
    </location>
</feature>
<evidence type="ECO:0000256" key="5">
    <source>
        <dbReference type="ARBA" id="ARBA00022692"/>
    </source>
</evidence>
<evidence type="ECO:0000313" key="14">
    <source>
        <dbReference type="EMBL" id="TDK60982.1"/>
    </source>
</evidence>
<dbReference type="EMBL" id="SMYO01000006">
    <property type="protein sequence ID" value="TDK60982.1"/>
    <property type="molecule type" value="Genomic_DNA"/>
</dbReference>
<dbReference type="GO" id="GO:0006814">
    <property type="term" value="P:sodium ion transport"/>
    <property type="evidence" value="ECO:0007669"/>
    <property type="project" value="UniProtKB-KW"/>
</dbReference>
<dbReference type="AlphaFoldDB" id="A0A4V6PME8"/>
<evidence type="ECO:0000256" key="11">
    <source>
        <dbReference type="SAM" id="Phobius"/>
    </source>
</evidence>
<feature type="transmembrane region" description="Helical" evidence="11">
    <location>
        <begin position="210"/>
        <end position="230"/>
    </location>
</feature>
<evidence type="ECO:0000256" key="4">
    <source>
        <dbReference type="ARBA" id="ARBA00022449"/>
    </source>
</evidence>
<dbReference type="InterPro" id="IPR006153">
    <property type="entry name" value="Cation/H_exchanger_TM"/>
</dbReference>
<evidence type="ECO:0000256" key="6">
    <source>
        <dbReference type="ARBA" id="ARBA00022989"/>
    </source>
</evidence>
<feature type="transmembrane region" description="Helical" evidence="11">
    <location>
        <begin position="368"/>
        <end position="384"/>
    </location>
</feature>
<dbReference type="PANTHER" id="PTHR43562:SF3">
    <property type="entry name" value="SODIUM ION_PROTON EXCHANGER (EUROFUNG)"/>
    <property type="match status" value="1"/>
</dbReference>
<sequence>MFDFSSIELSHFLLATAILLAFAHLLGFIAERLMIPRVIGEVAAGIILGPTLLGYFYPHAFSWLFAGFPQEDRMFGLMYQIGLTLLMFCSGLKFHTKFKKGDGKITSVIILASTILPFALGWLASYLIDFGQFLGPANSVFSIKIVVAISIAVTSIPVISKIFNDLGIMHSRFAKLVIAIAGVHDTLLWVALGIATAVAGHGGPVTAGAVLKSVGITVGFILVTIFVLRFLFKNLTIRNGNFLFRASHVGYFLFIMFVVSSVAGYLNIDTIFGALLAGIGAKMALPPTLFKRLEQSVLHISFSWFIPVYFAVVGLKLDLAKHFDLVFFIQYLLFATLAQSIIVFLACKLIRQDRITSLNFAMAMNARGGPGIVLSTVAFSAGIINQDFFAILVMLALITSWLAGSWLRFVLNKGWRLMPGDEDIVPEKINNDSDIIHLQQQIKREKLE</sequence>
<proteinExistence type="inferred from homology"/>
<dbReference type="GO" id="GO:1902600">
    <property type="term" value="P:proton transmembrane transport"/>
    <property type="evidence" value="ECO:0007669"/>
    <property type="project" value="InterPro"/>
</dbReference>
<evidence type="ECO:0000313" key="15">
    <source>
        <dbReference type="Proteomes" id="UP000295132"/>
    </source>
</evidence>
<organism evidence="14 15">
    <name type="scientific">Bacillus salipaludis</name>
    <dbReference type="NCBI Taxonomy" id="2547811"/>
    <lineage>
        <taxon>Bacteria</taxon>
        <taxon>Bacillati</taxon>
        <taxon>Bacillota</taxon>
        <taxon>Bacilli</taxon>
        <taxon>Bacillales</taxon>
        <taxon>Bacillaceae</taxon>
        <taxon>Bacillus</taxon>
    </lineage>
</organism>
<comment type="subcellular location">
    <subcellularLocation>
        <location evidence="1">Membrane</location>
        <topology evidence="1">Multi-pass membrane protein</topology>
    </subcellularLocation>
</comment>
<dbReference type="Pfam" id="PF00999">
    <property type="entry name" value="Na_H_Exchanger"/>
    <property type="match status" value="1"/>
</dbReference>
<keyword evidence="10" id="KW-0739">Sodium transport</keyword>
<comment type="caution">
    <text evidence="14">The sequence shown here is derived from an EMBL/GenBank/DDBJ whole genome shotgun (WGS) entry which is preliminary data.</text>
</comment>
<feature type="transmembrane region" description="Helical" evidence="11">
    <location>
        <begin position="242"/>
        <end position="259"/>
    </location>
</feature>
<protein>
    <submittedName>
        <fullName evidence="14">Cation:proton antiporter</fullName>
    </submittedName>
</protein>
<comment type="similarity">
    <text evidence="2">Belongs to the monovalent cation:proton antiporter 2 (CPA2) transporter (TC 2.A.37) family.</text>
</comment>
<keyword evidence="9 11" id="KW-0472">Membrane</keyword>
<keyword evidence="5 11" id="KW-0812">Transmembrane</keyword>
<evidence type="ECO:0000256" key="10">
    <source>
        <dbReference type="ARBA" id="ARBA00023201"/>
    </source>
</evidence>
<dbReference type="Proteomes" id="UP001178888">
    <property type="component" value="Unassembled WGS sequence"/>
</dbReference>
<keyword evidence="7" id="KW-0915">Sodium</keyword>
<name>A0A4V6PME8_9BACI</name>
<keyword evidence="16" id="KW-1185">Reference proteome</keyword>
<evidence type="ECO:0000256" key="7">
    <source>
        <dbReference type="ARBA" id="ARBA00023053"/>
    </source>
</evidence>
<evidence type="ECO:0000256" key="8">
    <source>
        <dbReference type="ARBA" id="ARBA00023065"/>
    </source>
</evidence>
<feature type="transmembrane region" description="Helical" evidence="11">
    <location>
        <begin position="265"/>
        <end position="285"/>
    </location>
</feature>
<dbReference type="InterPro" id="IPR038770">
    <property type="entry name" value="Na+/solute_symporter_sf"/>
</dbReference>
<reference evidence="14 15" key="1">
    <citation type="submission" date="2019-03" db="EMBL/GenBank/DDBJ databases">
        <title>Bacillus niacini sp. nov. a Nicotinate-Metabolizing Mesophile Isolated from Soil.</title>
        <authorList>
            <person name="Zhang G."/>
        </authorList>
    </citation>
    <scope>NUCLEOTIDE SEQUENCE [LARGE SCALE GENOMIC DNA]</scope>
    <source>
        <strain evidence="14 15">WN066</strain>
    </source>
</reference>
<evidence type="ECO:0000256" key="9">
    <source>
        <dbReference type="ARBA" id="ARBA00023136"/>
    </source>
</evidence>
<evidence type="ECO:0000256" key="3">
    <source>
        <dbReference type="ARBA" id="ARBA00022448"/>
    </source>
</evidence>
<keyword evidence="4" id="KW-0050">Antiport</keyword>
<gene>
    <name evidence="14" type="ORF">E2K98_14845</name>
    <name evidence="13" type="ORF">RCG21_19235</name>
</gene>
<dbReference type="EMBL" id="JAVGVR010000001">
    <property type="protein sequence ID" value="MDQ6598463.1"/>
    <property type="molecule type" value="Genomic_DNA"/>
</dbReference>
<dbReference type="PANTHER" id="PTHR43562">
    <property type="entry name" value="NAPA-TYPE SODIUM/HYDROGEN ANTIPORTER"/>
    <property type="match status" value="1"/>
</dbReference>
<keyword evidence="8" id="KW-0406">Ion transport</keyword>
<feature type="transmembrane region" description="Helical" evidence="11">
    <location>
        <begin position="297"/>
        <end position="315"/>
    </location>
</feature>
<evidence type="ECO:0000313" key="16">
    <source>
        <dbReference type="Proteomes" id="UP001178888"/>
    </source>
</evidence>
<evidence type="ECO:0000256" key="1">
    <source>
        <dbReference type="ARBA" id="ARBA00004141"/>
    </source>
</evidence>
<feature type="transmembrane region" description="Helical" evidence="11">
    <location>
        <begin position="176"/>
        <end position="198"/>
    </location>
</feature>
<dbReference type="GO" id="GO:0015297">
    <property type="term" value="F:antiporter activity"/>
    <property type="evidence" value="ECO:0007669"/>
    <property type="project" value="UniProtKB-KW"/>
</dbReference>
<feature type="transmembrane region" description="Helical" evidence="11">
    <location>
        <begin position="108"/>
        <end position="128"/>
    </location>
</feature>
<dbReference type="Gene3D" id="1.20.1530.20">
    <property type="match status" value="1"/>
</dbReference>
<keyword evidence="6 11" id="KW-1133">Transmembrane helix</keyword>
<accession>A0A4V6PME8</accession>
<evidence type="ECO:0000256" key="2">
    <source>
        <dbReference type="ARBA" id="ARBA00005551"/>
    </source>
</evidence>